<evidence type="ECO:0000256" key="1">
    <source>
        <dbReference type="SAM" id="MobiDB-lite"/>
    </source>
</evidence>
<protein>
    <submittedName>
        <fullName evidence="2">Uncharacterized protein</fullName>
    </submittedName>
</protein>
<accession>A0A1E3PRE2</accession>
<gene>
    <name evidence="2" type="ORF">NADFUDRAFT_81004</name>
</gene>
<evidence type="ECO:0000313" key="3">
    <source>
        <dbReference type="Proteomes" id="UP000095009"/>
    </source>
</evidence>
<name>A0A1E3PRE2_9ASCO</name>
<reference evidence="2 3" key="1">
    <citation type="journal article" date="2016" name="Proc. Natl. Acad. Sci. U.S.A.">
        <title>Comparative genomics of biotechnologically important yeasts.</title>
        <authorList>
            <person name="Riley R."/>
            <person name="Haridas S."/>
            <person name="Wolfe K.H."/>
            <person name="Lopes M.R."/>
            <person name="Hittinger C.T."/>
            <person name="Goeker M."/>
            <person name="Salamov A.A."/>
            <person name="Wisecaver J.H."/>
            <person name="Long T.M."/>
            <person name="Calvey C.H."/>
            <person name="Aerts A.L."/>
            <person name="Barry K.W."/>
            <person name="Choi C."/>
            <person name="Clum A."/>
            <person name="Coughlan A.Y."/>
            <person name="Deshpande S."/>
            <person name="Douglass A.P."/>
            <person name="Hanson S.J."/>
            <person name="Klenk H.-P."/>
            <person name="LaButti K.M."/>
            <person name="Lapidus A."/>
            <person name="Lindquist E.A."/>
            <person name="Lipzen A.M."/>
            <person name="Meier-Kolthoff J.P."/>
            <person name="Ohm R.A."/>
            <person name="Otillar R.P."/>
            <person name="Pangilinan J.L."/>
            <person name="Peng Y."/>
            <person name="Rokas A."/>
            <person name="Rosa C.A."/>
            <person name="Scheuner C."/>
            <person name="Sibirny A.A."/>
            <person name="Slot J.C."/>
            <person name="Stielow J.B."/>
            <person name="Sun H."/>
            <person name="Kurtzman C.P."/>
            <person name="Blackwell M."/>
            <person name="Grigoriev I.V."/>
            <person name="Jeffries T.W."/>
        </authorList>
    </citation>
    <scope>NUCLEOTIDE SEQUENCE [LARGE SCALE GENOMIC DNA]</scope>
    <source>
        <strain evidence="2 3">DSM 6958</strain>
    </source>
</reference>
<dbReference type="EMBL" id="KV454406">
    <property type="protein sequence ID" value="ODQ67868.1"/>
    <property type="molecule type" value="Genomic_DNA"/>
</dbReference>
<feature type="region of interest" description="Disordered" evidence="1">
    <location>
        <begin position="233"/>
        <end position="274"/>
    </location>
</feature>
<feature type="region of interest" description="Disordered" evidence="1">
    <location>
        <begin position="1"/>
        <end position="71"/>
    </location>
</feature>
<keyword evidence="3" id="KW-1185">Reference proteome</keyword>
<organism evidence="2 3">
    <name type="scientific">Nadsonia fulvescens var. elongata DSM 6958</name>
    <dbReference type="NCBI Taxonomy" id="857566"/>
    <lineage>
        <taxon>Eukaryota</taxon>
        <taxon>Fungi</taxon>
        <taxon>Dikarya</taxon>
        <taxon>Ascomycota</taxon>
        <taxon>Saccharomycotina</taxon>
        <taxon>Dipodascomycetes</taxon>
        <taxon>Dipodascales</taxon>
        <taxon>Dipodascales incertae sedis</taxon>
        <taxon>Nadsonia</taxon>
    </lineage>
</organism>
<feature type="compositionally biased region" description="Basic and acidic residues" evidence="1">
    <location>
        <begin position="233"/>
        <end position="246"/>
    </location>
</feature>
<dbReference type="Proteomes" id="UP000095009">
    <property type="component" value="Unassembled WGS sequence"/>
</dbReference>
<sequence>MADRPSVVKLESPLGASDPSIDLRGAQTPASSSSPPLPSPPELSFNIGEELKDTEEEIHTPSPPDLSFSLNDDEDEYEEIVGARSTLTIDDIQGTQHEGALLGAGASDEDTNKWDSHADNEGKASLDSGNMSILSDYSFSKVISSFKNVGSPSRVKANHANQYPEIEYSPTVKSNMLDNGDNHDNLGNEVYMLDHSSPILNKDESFYRLNGAGPTETTSALEEAHRDNILRETCEENNNKENKNNDETNNDNNESSDDNSSKIYNRNYTPEAKNDKSNIYYSNIRNKKMGSFSPKNELGTNFFSNIKNPSLQIAEYDCNNFKIKELPGSSILTVKPPSLNNNHKNVVINETLEFDQRDLLTFSIAESAVDHIDSSAGKSNFETRDSYMTNSVQNEELLRSKRKNYFADNPEIKRPLLGINAKYERSASNSWSIASNPRLFTHPCWDRKCWDILGRFLNLNNEYALKIAASDCLPKVPQDILEIFGNSFDELEISQRLFAAARIKSRKLLKAA</sequence>
<feature type="region of interest" description="Disordered" evidence="1">
    <location>
        <begin position="105"/>
        <end position="124"/>
    </location>
</feature>
<feature type="compositionally biased region" description="Basic and acidic residues" evidence="1">
    <location>
        <begin position="110"/>
        <end position="124"/>
    </location>
</feature>
<proteinExistence type="predicted"/>
<dbReference type="AlphaFoldDB" id="A0A1E3PRE2"/>
<evidence type="ECO:0000313" key="2">
    <source>
        <dbReference type="EMBL" id="ODQ67868.1"/>
    </source>
</evidence>